<reference evidence="1" key="1">
    <citation type="journal article" date="2014" name="Front. Microbiol.">
        <title>High frequency of phylogenetically diverse reductive dehalogenase-homologous genes in deep subseafloor sedimentary metagenomes.</title>
        <authorList>
            <person name="Kawai M."/>
            <person name="Futagami T."/>
            <person name="Toyoda A."/>
            <person name="Takaki Y."/>
            <person name="Nishi S."/>
            <person name="Hori S."/>
            <person name="Arai W."/>
            <person name="Tsubouchi T."/>
            <person name="Morono Y."/>
            <person name="Uchiyama I."/>
            <person name="Ito T."/>
            <person name="Fujiyama A."/>
            <person name="Inagaki F."/>
            <person name="Takami H."/>
        </authorList>
    </citation>
    <scope>NUCLEOTIDE SEQUENCE</scope>
    <source>
        <strain evidence="1">Expedition CK06-06</strain>
    </source>
</reference>
<organism evidence="1">
    <name type="scientific">marine sediment metagenome</name>
    <dbReference type="NCBI Taxonomy" id="412755"/>
    <lineage>
        <taxon>unclassified sequences</taxon>
        <taxon>metagenomes</taxon>
        <taxon>ecological metagenomes</taxon>
    </lineage>
</organism>
<protein>
    <submittedName>
        <fullName evidence="1">Uncharacterized protein</fullName>
    </submittedName>
</protein>
<dbReference type="AlphaFoldDB" id="X0ZUX9"/>
<dbReference type="EMBL" id="BART01000524">
    <property type="protein sequence ID" value="GAG73254.1"/>
    <property type="molecule type" value="Genomic_DNA"/>
</dbReference>
<name>X0ZUX9_9ZZZZ</name>
<proteinExistence type="predicted"/>
<comment type="caution">
    <text evidence="1">The sequence shown here is derived from an EMBL/GenBank/DDBJ whole genome shotgun (WGS) entry which is preliminary data.</text>
</comment>
<sequence length="57" mass="6326">MPKLQNNVNMIRGIIIKILSILVINKLPTEAISKAPKAVFLDLSKAINITNVEKIKN</sequence>
<accession>X0ZUX9</accession>
<gene>
    <name evidence="1" type="ORF">S01H4_02422</name>
</gene>
<evidence type="ECO:0000313" key="1">
    <source>
        <dbReference type="EMBL" id="GAG73254.1"/>
    </source>
</evidence>